<feature type="domain" description="Orn/DAP/Arg decarboxylase 2 C-terminal" evidence="15">
    <location>
        <begin position="29"/>
        <end position="368"/>
    </location>
</feature>
<dbReference type="PROSITE" id="PS00879">
    <property type="entry name" value="ODR_DC_2_2"/>
    <property type="match status" value="1"/>
</dbReference>
<evidence type="ECO:0000256" key="1">
    <source>
        <dbReference type="ARBA" id="ARBA00001933"/>
    </source>
</evidence>
<keyword evidence="19" id="KW-1185">Reference proteome</keyword>
<dbReference type="InterPro" id="IPR022643">
    <property type="entry name" value="De-COase2_C"/>
</dbReference>
<comment type="function">
    <text evidence="12">Specifically catalyzes the decarboxylation of meso-diaminopimelate (meso-DAP) to L-lysine.</text>
</comment>
<comment type="pathway">
    <text evidence="8 12 14">Amino-acid biosynthesis; L-lysine biosynthesis via DAP pathway; L-lysine from DL-2,6-diaminopimelate: step 1/1.</text>
</comment>
<evidence type="ECO:0000256" key="5">
    <source>
        <dbReference type="ARBA" id="ARBA00023154"/>
    </source>
</evidence>
<evidence type="ECO:0000256" key="2">
    <source>
        <dbReference type="ARBA" id="ARBA00022605"/>
    </source>
</evidence>
<dbReference type="EMBL" id="WITK01000005">
    <property type="protein sequence ID" value="MQW91734.1"/>
    <property type="molecule type" value="Genomic_DNA"/>
</dbReference>
<evidence type="ECO:0000256" key="11">
    <source>
        <dbReference type="ARBA" id="ARBA00074972"/>
    </source>
</evidence>
<evidence type="ECO:0000313" key="19">
    <source>
        <dbReference type="Proteomes" id="UP000327478"/>
    </source>
</evidence>
<evidence type="ECO:0000256" key="6">
    <source>
        <dbReference type="ARBA" id="ARBA00023239"/>
    </source>
</evidence>
<feature type="binding site" evidence="12">
    <location>
        <position position="315"/>
    </location>
    <ligand>
        <name>substrate</name>
    </ligand>
</feature>
<dbReference type="PANTHER" id="PTHR43727:SF2">
    <property type="entry name" value="GROUP IV DECARBOXYLASE"/>
    <property type="match status" value="1"/>
</dbReference>
<evidence type="ECO:0000259" key="16">
    <source>
        <dbReference type="Pfam" id="PF02784"/>
    </source>
</evidence>
<proteinExistence type="inferred from homology"/>
<evidence type="ECO:0000256" key="9">
    <source>
        <dbReference type="ARBA" id="ARBA00060983"/>
    </source>
</evidence>
<dbReference type="GO" id="GO:0009089">
    <property type="term" value="P:lysine biosynthetic process via diaminopimelate"/>
    <property type="evidence" value="ECO:0007669"/>
    <property type="project" value="UniProtKB-UniRule"/>
</dbReference>
<dbReference type="CDD" id="cd06828">
    <property type="entry name" value="PLPDE_III_DapDC"/>
    <property type="match status" value="1"/>
</dbReference>
<dbReference type="EMBL" id="CP045650">
    <property type="protein sequence ID" value="QGA11548.1"/>
    <property type="molecule type" value="Genomic_DNA"/>
</dbReference>
<dbReference type="PRINTS" id="PR01181">
    <property type="entry name" value="DAPDCRBXLASE"/>
</dbReference>
<dbReference type="SUPFAM" id="SSF51419">
    <property type="entry name" value="PLP-binding barrel"/>
    <property type="match status" value="1"/>
</dbReference>
<feature type="binding site" evidence="12">
    <location>
        <begin position="272"/>
        <end position="275"/>
    </location>
    <ligand>
        <name>pyridoxal 5'-phosphate</name>
        <dbReference type="ChEBI" id="CHEBI:597326"/>
    </ligand>
</feature>
<dbReference type="InterPro" id="IPR022644">
    <property type="entry name" value="De-COase2_N"/>
</dbReference>
<evidence type="ECO:0000313" key="17">
    <source>
        <dbReference type="EMBL" id="MQW91734.1"/>
    </source>
</evidence>
<sequence>MSFTRIDGVLHAEQCSLQQLAEQYGTPLYVYSKATFEKHYLDMDRAFNFIDHQICFAVKSNSNLAVLNVLAKQGAGFDIVTGGELARVLKAGGEPSKIVFSGLGKSEADIQKALEVGIACFNVESYAELDRIQKVAAQLNVKAPISLRVNPDVDAKTHPYISTGLKENKFGIPSDSVFATYQYAASLPNLDVVGIDCHIGSQLTETQPFVDALDRVIQMIEQLKALGITLKHIDIGGGLGVTYKDETPPSVEEYANAMRPALEKLGLKVYMEPGRSISANAGVLLTKVDLLKPTNHRNFAIIDAAMNDLIRPALYEAWMDIQVVTPNPTAETKAWDVVGAICETGDFLGKQRELAIQENDVLAVLGAGAYGFVMSSNYNSRGRAAEVMVDADQSHLIRERETIESLWERERVLP</sequence>
<keyword evidence="4 12" id="KW-0663">Pyridoxal phosphate</keyword>
<dbReference type="GO" id="GO:0008836">
    <property type="term" value="F:diaminopimelate decarboxylase activity"/>
    <property type="evidence" value="ECO:0007669"/>
    <property type="project" value="UniProtKB-UniRule"/>
</dbReference>
<evidence type="ECO:0000313" key="20">
    <source>
        <dbReference type="Proteomes" id="UP000480556"/>
    </source>
</evidence>
<feature type="binding site" evidence="12">
    <location>
        <position position="311"/>
    </location>
    <ligand>
        <name>substrate</name>
    </ligand>
</feature>
<protein>
    <recommendedName>
        <fullName evidence="11 12">Diaminopimelate decarboxylase</fullName>
        <shortName evidence="12">DAP decarboxylase</shortName>
        <shortName evidence="12">DAPDC</shortName>
        <ecNumber evidence="10 12">4.1.1.20</ecNumber>
    </recommendedName>
</protein>
<feature type="binding site" evidence="12">
    <location>
        <position position="238"/>
    </location>
    <ligand>
        <name>pyridoxal 5'-phosphate</name>
        <dbReference type="ChEBI" id="CHEBI:597326"/>
    </ligand>
</feature>
<keyword evidence="5 12" id="KW-0457">Lysine biosynthesis</keyword>
<gene>
    <name evidence="12 17" type="primary">lysA</name>
    <name evidence="18" type="ORF">GFH30_09155</name>
    <name evidence="17" type="ORF">GHJ48_04895</name>
</gene>
<dbReference type="FunFam" id="3.20.20.10:FF:000003">
    <property type="entry name" value="Diaminopimelate decarboxylase"/>
    <property type="match status" value="1"/>
</dbReference>
<evidence type="ECO:0000256" key="13">
    <source>
        <dbReference type="PIRSR" id="PIRSR600183-50"/>
    </source>
</evidence>
<dbReference type="PROSITE" id="PS00878">
    <property type="entry name" value="ODR_DC_2_1"/>
    <property type="match status" value="1"/>
</dbReference>
<dbReference type="RefSeq" id="WP_153371977.1">
    <property type="nucleotide sequence ID" value="NZ_CP045650.1"/>
</dbReference>
<evidence type="ECO:0000256" key="8">
    <source>
        <dbReference type="ARBA" id="ARBA00060643"/>
    </source>
</evidence>
<evidence type="ECO:0000256" key="14">
    <source>
        <dbReference type="RuleBase" id="RU003738"/>
    </source>
</evidence>
<dbReference type="Pfam" id="PF02784">
    <property type="entry name" value="Orn_Arg_deC_N"/>
    <property type="match status" value="1"/>
</dbReference>
<dbReference type="HAMAP" id="MF_02120">
    <property type="entry name" value="LysA"/>
    <property type="match status" value="1"/>
</dbReference>
<feature type="binding site" evidence="12">
    <location>
        <position position="370"/>
    </location>
    <ligand>
        <name>pyridoxal 5'-phosphate</name>
        <dbReference type="ChEBI" id="CHEBI:597326"/>
    </ligand>
</feature>
<keyword evidence="6 12" id="KW-0456">Lyase</keyword>
<feature type="binding site" evidence="12">
    <location>
        <position position="343"/>
    </location>
    <ligand>
        <name>substrate</name>
    </ligand>
</feature>
<organism evidence="17 20">
    <name type="scientific">Acinetobacter wanghuae</name>
    <dbReference type="NCBI Taxonomy" id="2662362"/>
    <lineage>
        <taxon>Bacteria</taxon>
        <taxon>Pseudomonadati</taxon>
        <taxon>Pseudomonadota</taxon>
        <taxon>Gammaproteobacteria</taxon>
        <taxon>Moraxellales</taxon>
        <taxon>Moraxellaceae</taxon>
        <taxon>Acinetobacter</taxon>
    </lineage>
</organism>
<evidence type="ECO:0000256" key="3">
    <source>
        <dbReference type="ARBA" id="ARBA00022793"/>
    </source>
</evidence>
<evidence type="ECO:0000259" key="15">
    <source>
        <dbReference type="Pfam" id="PF00278"/>
    </source>
</evidence>
<feature type="active site" description="Proton donor" evidence="13">
    <location>
        <position position="342"/>
    </location>
</feature>
<dbReference type="Gene3D" id="3.20.20.10">
    <property type="entry name" value="Alanine racemase"/>
    <property type="match status" value="1"/>
</dbReference>
<dbReference type="InterPro" id="IPR022653">
    <property type="entry name" value="De-COase2_pyr-phos_BS"/>
</dbReference>
<evidence type="ECO:0000256" key="12">
    <source>
        <dbReference type="HAMAP-Rule" id="MF_02120"/>
    </source>
</evidence>
<feature type="domain" description="Orn/DAP/Arg decarboxylase 2 N-terminal" evidence="16">
    <location>
        <begin position="35"/>
        <end position="279"/>
    </location>
</feature>
<comment type="cofactor">
    <cofactor evidence="1 12 13 14">
        <name>pyridoxal 5'-phosphate</name>
        <dbReference type="ChEBI" id="CHEBI:597326"/>
    </cofactor>
</comment>
<evidence type="ECO:0000256" key="10">
    <source>
        <dbReference type="ARBA" id="ARBA00066427"/>
    </source>
</evidence>
<comment type="catalytic activity">
    <reaction evidence="7 12 14">
        <text>meso-2,6-diaminopimelate + H(+) = L-lysine + CO2</text>
        <dbReference type="Rhea" id="RHEA:15101"/>
        <dbReference type="ChEBI" id="CHEBI:15378"/>
        <dbReference type="ChEBI" id="CHEBI:16526"/>
        <dbReference type="ChEBI" id="CHEBI:32551"/>
        <dbReference type="ChEBI" id="CHEBI:57791"/>
        <dbReference type="EC" id="4.1.1.20"/>
    </reaction>
</comment>
<accession>A0A5Q0P787</accession>
<evidence type="ECO:0000313" key="18">
    <source>
        <dbReference type="EMBL" id="QGA11548.1"/>
    </source>
</evidence>
<evidence type="ECO:0000256" key="7">
    <source>
        <dbReference type="ARBA" id="ARBA00050464"/>
    </source>
</evidence>
<dbReference type="EC" id="4.1.1.20" evidence="10 12"/>
<name>A0A5Q0P787_9GAMM</name>
<dbReference type="PRINTS" id="PR01179">
    <property type="entry name" value="ODADCRBXLASE"/>
</dbReference>
<dbReference type="NCBIfam" id="TIGR01048">
    <property type="entry name" value="lysA"/>
    <property type="match status" value="1"/>
</dbReference>
<dbReference type="InterPro" id="IPR022657">
    <property type="entry name" value="De-COase2_CS"/>
</dbReference>
<dbReference type="InterPro" id="IPR029066">
    <property type="entry name" value="PLP-binding_barrel"/>
</dbReference>
<comment type="subunit">
    <text evidence="12">Homodimer.</text>
</comment>
<keyword evidence="3 12" id="KW-0210">Decarboxylase</keyword>
<comment type="similarity">
    <text evidence="9 12">Belongs to the Orn/Lys/Arg decarboxylase class-II family. LysA subfamily.</text>
</comment>
<dbReference type="Gene3D" id="2.40.37.10">
    <property type="entry name" value="Lyase, Ornithine Decarboxylase, Chain A, domain 1"/>
    <property type="match status" value="1"/>
</dbReference>
<evidence type="ECO:0000256" key="4">
    <source>
        <dbReference type="ARBA" id="ARBA00022898"/>
    </source>
</evidence>
<reference evidence="19 20" key="1">
    <citation type="submission" date="2019-10" db="EMBL/GenBank/DDBJ databases">
        <authorList>
            <person name="Dong K."/>
        </authorList>
    </citation>
    <scope>NUCLEOTIDE SEQUENCE [LARGE SCALE GENOMIC DNA]</scope>
    <source>
        <strain evidence="18">Dk386</strain>
        <strain evidence="19">dk386</strain>
        <strain evidence="17">Dk771</strain>
        <strain evidence="20">dk771</strain>
    </source>
</reference>
<feature type="binding site" evidence="12">
    <location>
        <position position="275"/>
    </location>
    <ligand>
        <name>substrate</name>
    </ligand>
</feature>
<feature type="binding site" evidence="12">
    <location>
        <position position="370"/>
    </location>
    <ligand>
        <name>substrate</name>
    </ligand>
</feature>
<dbReference type="AlphaFoldDB" id="A0A5Q0P787"/>
<dbReference type="Pfam" id="PF00278">
    <property type="entry name" value="Orn_DAP_Arg_deC"/>
    <property type="match status" value="1"/>
</dbReference>
<dbReference type="PANTHER" id="PTHR43727">
    <property type="entry name" value="DIAMINOPIMELATE DECARBOXYLASE"/>
    <property type="match status" value="1"/>
</dbReference>
<dbReference type="InterPro" id="IPR002986">
    <property type="entry name" value="DAP_deCOOHase_LysA"/>
</dbReference>
<keyword evidence="2 12" id="KW-0028">Amino-acid biosynthesis</keyword>
<dbReference type="GO" id="GO:0030170">
    <property type="term" value="F:pyridoxal phosphate binding"/>
    <property type="evidence" value="ECO:0007669"/>
    <property type="project" value="UniProtKB-UniRule"/>
</dbReference>
<dbReference type="InterPro" id="IPR009006">
    <property type="entry name" value="Ala_racemase/Decarboxylase_C"/>
</dbReference>
<dbReference type="Proteomes" id="UP000327478">
    <property type="component" value="Chromosome"/>
</dbReference>
<dbReference type="FunFam" id="2.40.37.10:FF:000003">
    <property type="entry name" value="Diaminopimelate decarboxylase"/>
    <property type="match status" value="1"/>
</dbReference>
<dbReference type="SUPFAM" id="SSF50621">
    <property type="entry name" value="Alanine racemase C-terminal domain-like"/>
    <property type="match status" value="1"/>
</dbReference>
<dbReference type="InterPro" id="IPR000183">
    <property type="entry name" value="Orn/DAP/Arg_de-COase"/>
</dbReference>
<feature type="modified residue" description="N6-(pyridoxal phosphate)lysine" evidence="12 13">
    <location>
        <position position="59"/>
    </location>
</feature>
<dbReference type="Proteomes" id="UP000480556">
    <property type="component" value="Unassembled WGS sequence"/>
</dbReference>